<evidence type="ECO:0000256" key="1">
    <source>
        <dbReference type="SAM" id="Phobius"/>
    </source>
</evidence>
<keyword evidence="1" id="KW-1133">Transmembrane helix</keyword>
<name>B3EDZ6_CHLL2</name>
<dbReference type="AlphaFoldDB" id="B3EDZ6"/>
<dbReference type="KEGG" id="cli:Clim_1655"/>
<evidence type="ECO:0000313" key="3">
    <source>
        <dbReference type="Proteomes" id="UP000008841"/>
    </source>
</evidence>
<keyword evidence="1" id="KW-0812">Transmembrane</keyword>
<dbReference type="Proteomes" id="UP000008841">
    <property type="component" value="Chromosome"/>
</dbReference>
<dbReference type="HOGENOM" id="CLU_185068_0_0_10"/>
<feature type="transmembrane region" description="Helical" evidence="1">
    <location>
        <begin position="7"/>
        <end position="25"/>
    </location>
</feature>
<evidence type="ECO:0000313" key="2">
    <source>
        <dbReference type="EMBL" id="ACD90698.1"/>
    </source>
</evidence>
<feature type="transmembrane region" description="Helical" evidence="1">
    <location>
        <begin position="32"/>
        <end position="52"/>
    </location>
</feature>
<dbReference type="EMBL" id="CP001097">
    <property type="protein sequence ID" value="ACD90698.1"/>
    <property type="molecule type" value="Genomic_DNA"/>
</dbReference>
<accession>B3EDZ6</accession>
<proteinExistence type="predicted"/>
<gene>
    <name evidence="2" type="ordered locus">Clim_1655</name>
</gene>
<reference evidence="2 3" key="1">
    <citation type="submission" date="2008-05" db="EMBL/GenBank/DDBJ databases">
        <title>Complete sequence of Chlorobium limicola DSM 245.</title>
        <authorList>
            <consortium name="US DOE Joint Genome Institute"/>
            <person name="Lucas S."/>
            <person name="Copeland A."/>
            <person name="Lapidus A."/>
            <person name="Glavina del Rio T."/>
            <person name="Dalin E."/>
            <person name="Tice H."/>
            <person name="Bruce D."/>
            <person name="Goodwin L."/>
            <person name="Pitluck S."/>
            <person name="Schmutz J."/>
            <person name="Larimer F."/>
            <person name="Land M."/>
            <person name="Hauser L."/>
            <person name="Kyrpides N."/>
            <person name="Ovchinnikova G."/>
            <person name="Zhao F."/>
            <person name="Li T."/>
            <person name="Liu Z."/>
            <person name="Overmann J."/>
            <person name="Bryant D.A."/>
            <person name="Richardson P."/>
        </authorList>
    </citation>
    <scope>NUCLEOTIDE SEQUENCE [LARGE SCALE GENOMIC DNA]</scope>
    <source>
        <strain evidence="3">DSM 245 / NBRC 103803 / 6330</strain>
    </source>
</reference>
<dbReference type="RefSeq" id="WP_012466571.1">
    <property type="nucleotide sequence ID" value="NC_010803.1"/>
</dbReference>
<sequence>MTFFGDLTWWLLLASSLVVATLPSIIRPIRTVPLLTTLLFWAAILTIIWFRFGAVAALAGLVLSFAGGILSFLLAVFFSGFDLMTKKRYR</sequence>
<feature type="transmembrane region" description="Helical" evidence="1">
    <location>
        <begin position="58"/>
        <end position="81"/>
    </location>
</feature>
<protein>
    <submittedName>
        <fullName evidence="2">Uncharacterized protein</fullName>
    </submittedName>
</protein>
<organism evidence="2 3">
    <name type="scientific">Chlorobium limicola (strain DSM 245 / NBRC 103803 / 6330)</name>
    <dbReference type="NCBI Taxonomy" id="290315"/>
    <lineage>
        <taxon>Bacteria</taxon>
        <taxon>Pseudomonadati</taxon>
        <taxon>Chlorobiota</taxon>
        <taxon>Chlorobiia</taxon>
        <taxon>Chlorobiales</taxon>
        <taxon>Chlorobiaceae</taxon>
        <taxon>Chlorobium/Pelodictyon group</taxon>
        <taxon>Chlorobium</taxon>
    </lineage>
</organism>
<keyword evidence="1" id="KW-0472">Membrane</keyword>